<keyword evidence="2" id="KW-1185">Reference proteome</keyword>
<evidence type="ECO:0000313" key="1">
    <source>
        <dbReference type="EMBL" id="EEF23783.1"/>
    </source>
</evidence>
<dbReference type="AlphaFoldDB" id="B9TK30"/>
<dbReference type="InParanoid" id="B9TK30"/>
<protein>
    <submittedName>
        <fullName evidence="1">Uncharacterized protein</fullName>
    </submittedName>
</protein>
<accession>B9TK30</accession>
<gene>
    <name evidence="1" type="ORF">RCOM_1884180</name>
</gene>
<name>B9TK30_RICCO</name>
<proteinExistence type="predicted"/>
<reference evidence="2" key="1">
    <citation type="journal article" date="2010" name="Nat. Biotechnol.">
        <title>Draft genome sequence of the oilseed species Ricinus communis.</title>
        <authorList>
            <person name="Chan A.P."/>
            <person name="Crabtree J."/>
            <person name="Zhao Q."/>
            <person name="Lorenzi H."/>
            <person name="Orvis J."/>
            <person name="Puiu D."/>
            <person name="Melake-Berhan A."/>
            <person name="Jones K.M."/>
            <person name="Redman J."/>
            <person name="Chen G."/>
            <person name="Cahoon E.B."/>
            <person name="Gedil M."/>
            <person name="Stanke M."/>
            <person name="Haas B.J."/>
            <person name="Wortman J.R."/>
            <person name="Fraser-Liggett C.M."/>
            <person name="Ravel J."/>
            <person name="Rabinowicz P.D."/>
        </authorList>
    </citation>
    <scope>NUCLEOTIDE SEQUENCE [LARGE SCALE GENOMIC DNA]</scope>
    <source>
        <strain evidence="2">cv. Hale</strain>
    </source>
</reference>
<feature type="non-terminal residue" evidence="1">
    <location>
        <position position="1"/>
    </location>
</feature>
<evidence type="ECO:0000313" key="2">
    <source>
        <dbReference type="Proteomes" id="UP000008311"/>
    </source>
</evidence>
<dbReference type="EMBL" id="EQ984667">
    <property type="protein sequence ID" value="EEF23783.1"/>
    <property type="molecule type" value="Genomic_DNA"/>
</dbReference>
<organism evidence="1 2">
    <name type="scientific">Ricinus communis</name>
    <name type="common">Castor bean</name>
    <dbReference type="NCBI Taxonomy" id="3988"/>
    <lineage>
        <taxon>Eukaryota</taxon>
        <taxon>Viridiplantae</taxon>
        <taxon>Streptophyta</taxon>
        <taxon>Embryophyta</taxon>
        <taxon>Tracheophyta</taxon>
        <taxon>Spermatophyta</taxon>
        <taxon>Magnoliopsida</taxon>
        <taxon>eudicotyledons</taxon>
        <taxon>Gunneridae</taxon>
        <taxon>Pentapetalae</taxon>
        <taxon>rosids</taxon>
        <taxon>fabids</taxon>
        <taxon>Malpighiales</taxon>
        <taxon>Euphorbiaceae</taxon>
        <taxon>Acalyphoideae</taxon>
        <taxon>Acalypheae</taxon>
        <taxon>Ricinus</taxon>
    </lineage>
</organism>
<dbReference type="Proteomes" id="UP000008311">
    <property type="component" value="Unassembled WGS sequence"/>
</dbReference>
<sequence length="95" mass="10624">RLDHVGAERDQRLLQADGALIAVVGRAVGHGQDLAGHRRVLGDEGGQLRHAGVVRLQVLNQLDEYLRHGRQTGNQQSIANIMVRLLMHRIKHCRQ</sequence>